<dbReference type="InterPro" id="IPR014755">
    <property type="entry name" value="Cu-Rt/internalin_Ig-like"/>
</dbReference>
<dbReference type="SUPFAM" id="SSF74853">
    <property type="entry name" value="Lamin A/C globular tail domain"/>
    <property type="match status" value="2"/>
</dbReference>
<evidence type="ECO:0000313" key="4">
    <source>
        <dbReference type="EMBL" id="MDN3687759.1"/>
    </source>
</evidence>
<feature type="region of interest" description="Disordered" evidence="2">
    <location>
        <begin position="1355"/>
        <end position="1375"/>
    </location>
</feature>
<feature type="domain" description="LTD" evidence="3">
    <location>
        <begin position="1465"/>
        <end position="1602"/>
    </location>
</feature>
<dbReference type="PROSITE" id="PS51841">
    <property type="entry name" value="LTD"/>
    <property type="match status" value="2"/>
</dbReference>
<dbReference type="Pfam" id="PF00932">
    <property type="entry name" value="LTD"/>
    <property type="match status" value="2"/>
</dbReference>
<keyword evidence="1" id="KW-0732">Signal</keyword>
<protein>
    <submittedName>
        <fullName evidence="4">Lamin tail domain-containing protein</fullName>
    </submittedName>
</protein>
<comment type="caution">
    <text evidence="4">The sequence shown here is derived from an EMBL/GenBank/DDBJ whole genome shotgun (WGS) entry which is preliminary data.</text>
</comment>
<proteinExistence type="predicted"/>
<accession>A0ABT8C4U2</accession>
<dbReference type="EMBL" id="JAUFQS010000007">
    <property type="protein sequence ID" value="MDN3687759.1"/>
    <property type="molecule type" value="Genomic_DNA"/>
</dbReference>
<feature type="domain" description="LTD" evidence="3">
    <location>
        <begin position="1200"/>
        <end position="1323"/>
    </location>
</feature>
<dbReference type="InterPro" id="IPR001322">
    <property type="entry name" value="Lamin_tail_dom"/>
</dbReference>
<organism evidence="4 5">
    <name type="scientific">Cyclobacterium jeungdonense</name>
    <dbReference type="NCBI Taxonomy" id="708087"/>
    <lineage>
        <taxon>Bacteria</taxon>
        <taxon>Pseudomonadati</taxon>
        <taxon>Bacteroidota</taxon>
        <taxon>Cytophagia</taxon>
        <taxon>Cytophagales</taxon>
        <taxon>Cyclobacteriaceae</taxon>
        <taxon>Cyclobacterium</taxon>
    </lineage>
</organism>
<dbReference type="InterPro" id="IPR036415">
    <property type="entry name" value="Lamin_tail_dom_sf"/>
</dbReference>
<feature type="compositionally biased region" description="Polar residues" evidence="2">
    <location>
        <begin position="1355"/>
        <end position="1370"/>
    </location>
</feature>
<dbReference type="Proteomes" id="UP001236663">
    <property type="component" value="Unassembled WGS sequence"/>
</dbReference>
<dbReference type="Gene3D" id="2.60.40.4070">
    <property type="match status" value="1"/>
</dbReference>
<dbReference type="RefSeq" id="WP_163384216.1">
    <property type="nucleotide sequence ID" value="NZ_JAUFQS010000007.1"/>
</dbReference>
<evidence type="ECO:0000256" key="1">
    <source>
        <dbReference type="ARBA" id="ARBA00022729"/>
    </source>
</evidence>
<dbReference type="Gene3D" id="2.60.40.1220">
    <property type="match status" value="4"/>
</dbReference>
<sequence>MKAIILIGHFITFLLPGLAFIPSSKPLETQDFEERFVIVNHPDEFLPGWSANELSDGSSRVFQAVGQGLDQSHALGIQPIGSFNAQIYIKIATVGVSNPTISFQARTGKNGSGNRPALVYFSFSENLEEGFSERSPLGDAGTFPNEDGTYSAYSIPVPEKYWNLETLTVLMEVAYGSGSGTAARFYMDEFSVHSGEDQTEELTISSLEVMGENTLSLQFNQPVSLDNEGIILNNRYGKPEHVTFSEPSVLLLEFADRIYTNDYLLEFERIEAVASGQVLENWEYSFSIETPTPPGSLIINELMADPNPKGQVPPDQVLPSSSDAEYIELFSRLDKPIQLRGFTYNGVLIESQVMEPLSYLILCSPATRPALEPYGQVASVSPFRTLPNSSGTTTIRDGFGNLMDSLEYSEAFYRGSEKAAGGWSIERINPFQTCSDRFNWMASTAPAGGTPGKQNAVFSEDPDSRPFQLLEVFPLSADRIQLTFSKALPQELGEMPPFTLLGQHLQVIEHSANVMVLDMPEAMVSGNRYQLEPGNLVDCYGVPLESEIVSFLFDAEPPRLASVWGISEKELLLVFDEELDSISASRFQNYRIVDQPIEILAAQRREKDNVHLQLEDPLQIGADYTVRVDSISDRYGNSLSAGEIRFTWENYLDSLAFYAPTILNVQFAGSVSLESAMNPENYQLQPDFVQPSRVLAVAEVENAFLLVFDREFPQNQELILEITGIKDREGKDRITFSHPIRWDTRAIQLSELGIPSSRSLLLEFNKALDPKWAAINHLYEINEGVGSPESVSLPGPSRVLLEFSSEFTPGKSYRLQIKNLKDLYGEEMTQTISRSFSWDTLPPKIDSAYLLSPYELQLVWSKAINPPDSVLVDGKLEKTFSLSSNGLNLRLHAQVPLTSDILDIRLPMVQARTGEITLNEAYKLDHSQFTVSRLEIWDNQTIQVTFTDFPDPGSILFPENYRVDMQSPKEVRLMENGYQISISLKENLMVGDTLQASIASVKGANGKASLPREASMLFDDGILSLWMENAQLLQIRQRIPLDKISPWDEDFHFLEDDRGLEALLNQSKPEQIQVIIDEPLPVGALLTLQIPIRNGEAGDRLPGSLRPVSWSPLAPDLLEVQLLPENRLLLHFDKELNPVLAVVPGFYSLNGNSPSWVNLENSGKEVELSFANGWELGEEISLLIKELEDLDGNTMLPVTMTLTYQPPEIPAFRELTINEMMPAPRPGSGLPDVEYLELFNPTDKTFHLGGMKLSNSRSEITLPRASLGPGEYLILCPASHAEFFDRYGKVLGLNSWPTLLNGGDVVTLTNSQGILVDRVNFDPSMPLGSEIGSNGYSLEVVNPYYPCESITNYAPSNSENKGTPGGQNSVFDDRPDRTAPRLLAAVLEDESRIILRFSKPTGTHNQNSEFTLSPDRIIKASYKDSLDQFQWVLLLQEPLLANQVYEVNVENWQDCAGNALSPVAKSLLIRVPGTAVAGDLLLNEILFNPASGVPKFVEIYNNSERYLNLKNWKLANASEDNISNRRVISGQDLILDPFDYLVLTTDTKKLAEQYPLGKHEKFLEMSLPSYPIRSGTVILLDPEENWVERLDYDEDFHHPFLRDVKGISLERYSVTAPTNNPENWHSAGAHVGHASPGDKNSQVYELGNSEFGIQLSPEVFIPMAAGEQPFTTISYKMAAPGIQATLRIFSPTGIPVKVVCQNEIWGAEGFYTWDGSNESGEKVTAGYYILSAELIHPDGQVQHIKKTVVVGAKF</sequence>
<evidence type="ECO:0000259" key="3">
    <source>
        <dbReference type="PROSITE" id="PS51841"/>
    </source>
</evidence>
<name>A0ABT8C4U2_9BACT</name>
<reference evidence="5" key="1">
    <citation type="journal article" date="2019" name="Int. J. Syst. Evol. Microbiol.">
        <title>The Global Catalogue of Microorganisms (GCM) 10K type strain sequencing project: providing services to taxonomists for standard genome sequencing and annotation.</title>
        <authorList>
            <consortium name="The Broad Institute Genomics Platform"/>
            <consortium name="The Broad Institute Genome Sequencing Center for Infectious Disease"/>
            <person name="Wu L."/>
            <person name="Ma J."/>
        </authorList>
    </citation>
    <scope>NUCLEOTIDE SEQUENCE [LARGE SCALE GENOMIC DNA]</scope>
    <source>
        <strain evidence="5">CECT 7706</strain>
    </source>
</reference>
<evidence type="ECO:0000313" key="5">
    <source>
        <dbReference type="Proteomes" id="UP001236663"/>
    </source>
</evidence>
<evidence type="ECO:0000256" key="2">
    <source>
        <dbReference type="SAM" id="MobiDB-lite"/>
    </source>
</evidence>
<gene>
    <name evidence="4" type="ORF">QWZ15_07960</name>
</gene>
<keyword evidence="5" id="KW-1185">Reference proteome</keyword>